<feature type="region of interest" description="Disordered" evidence="2">
    <location>
        <begin position="124"/>
        <end position="251"/>
    </location>
</feature>
<dbReference type="SUPFAM" id="SSF54928">
    <property type="entry name" value="RNA-binding domain, RBD"/>
    <property type="match status" value="1"/>
</dbReference>
<dbReference type="InterPro" id="IPR000504">
    <property type="entry name" value="RRM_dom"/>
</dbReference>
<gene>
    <name evidence="4" type="ORF">M9Y10_011259</name>
</gene>
<name>A0ABR2IL67_9EUKA</name>
<organism evidence="4 5">
    <name type="scientific">Tritrichomonas musculus</name>
    <dbReference type="NCBI Taxonomy" id="1915356"/>
    <lineage>
        <taxon>Eukaryota</taxon>
        <taxon>Metamonada</taxon>
        <taxon>Parabasalia</taxon>
        <taxon>Tritrichomonadida</taxon>
        <taxon>Tritrichomonadidae</taxon>
        <taxon>Tritrichomonas</taxon>
    </lineage>
</organism>
<evidence type="ECO:0000256" key="1">
    <source>
        <dbReference type="PROSITE-ProRule" id="PRU00176"/>
    </source>
</evidence>
<dbReference type="InterPro" id="IPR012677">
    <property type="entry name" value="Nucleotide-bd_a/b_plait_sf"/>
</dbReference>
<dbReference type="PROSITE" id="PS50102">
    <property type="entry name" value="RRM"/>
    <property type="match status" value="1"/>
</dbReference>
<evidence type="ECO:0000256" key="2">
    <source>
        <dbReference type="SAM" id="MobiDB-lite"/>
    </source>
</evidence>
<feature type="compositionally biased region" description="Acidic residues" evidence="2">
    <location>
        <begin position="242"/>
        <end position="251"/>
    </location>
</feature>
<feature type="domain" description="RRM" evidence="3">
    <location>
        <begin position="399"/>
        <end position="471"/>
    </location>
</feature>
<evidence type="ECO:0000313" key="4">
    <source>
        <dbReference type="EMBL" id="KAK8863573.1"/>
    </source>
</evidence>
<keyword evidence="5" id="KW-1185">Reference proteome</keyword>
<dbReference type="EMBL" id="JAPFFF010000017">
    <property type="protein sequence ID" value="KAK8863573.1"/>
    <property type="molecule type" value="Genomic_DNA"/>
</dbReference>
<feature type="region of interest" description="Disordered" evidence="2">
    <location>
        <begin position="304"/>
        <end position="388"/>
    </location>
</feature>
<dbReference type="InterPro" id="IPR035979">
    <property type="entry name" value="RBD_domain_sf"/>
</dbReference>
<dbReference type="SMART" id="SM00360">
    <property type="entry name" value="RRM"/>
    <property type="match status" value="1"/>
</dbReference>
<feature type="compositionally biased region" description="Basic and acidic residues" evidence="2">
    <location>
        <begin position="322"/>
        <end position="335"/>
    </location>
</feature>
<evidence type="ECO:0000313" key="5">
    <source>
        <dbReference type="Proteomes" id="UP001470230"/>
    </source>
</evidence>
<feature type="region of interest" description="Disordered" evidence="2">
    <location>
        <begin position="74"/>
        <end position="102"/>
    </location>
</feature>
<feature type="compositionally biased region" description="Low complexity" evidence="2">
    <location>
        <begin position="129"/>
        <end position="142"/>
    </location>
</feature>
<comment type="caution">
    <text evidence="4">The sequence shown here is derived from an EMBL/GenBank/DDBJ whole genome shotgun (WGS) entry which is preliminary data.</text>
</comment>
<feature type="compositionally biased region" description="Basic and acidic residues" evidence="2">
    <location>
        <begin position="179"/>
        <end position="226"/>
    </location>
</feature>
<protein>
    <recommendedName>
        <fullName evidence="3">RRM domain-containing protein</fullName>
    </recommendedName>
</protein>
<feature type="compositionally biased region" description="Basic and acidic residues" evidence="2">
    <location>
        <begin position="347"/>
        <end position="366"/>
    </location>
</feature>
<feature type="compositionally biased region" description="Basic and acidic residues" evidence="2">
    <location>
        <begin position="143"/>
        <end position="153"/>
    </location>
</feature>
<dbReference type="Proteomes" id="UP001470230">
    <property type="component" value="Unassembled WGS sequence"/>
</dbReference>
<proteinExistence type="predicted"/>
<accession>A0ABR2IL67</accession>
<reference evidence="4 5" key="1">
    <citation type="submission" date="2024-04" db="EMBL/GenBank/DDBJ databases">
        <title>Tritrichomonas musculus Genome.</title>
        <authorList>
            <person name="Alves-Ferreira E."/>
            <person name="Grigg M."/>
            <person name="Lorenzi H."/>
            <person name="Galac M."/>
        </authorList>
    </citation>
    <scope>NUCLEOTIDE SEQUENCE [LARGE SCALE GENOMIC DNA]</scope>
    <source>
        <strain evidence="4 5">EAF2021</strain>
    </source>
</reference>
<dbReference type="Gene3D" id="3.30.70.330">
    <property type="match status" value="1"/>
</dbReference>
<evidence type="ECO:0000259" key="3">
    <source>
        <dbReference type="PROSITE" id="PS50102"/>
    </source>
</evidence>
<sequence length="606" mass="71129">MSLSPKEVEGLVKWIEYHLKGYENEQNPQILAIYIKSLILRKTTQQRMVAVLREFMDDKAEDFVNMLEHHLQTRDFTIPENGDDKNRPIPPPKKQAAPIKIKIEEVRPPNLIAKPIVTENTSSKKNTASLFSQKSSSSYSESRSLKDSAISEKHRSKRDTKLSYSSSQPNPTPKRDKHQRNESNYEKEKHRKTLDRDDNIKISKKKYNDRDKYRDKKYSQSKDRNLKKDKHKGSLSYSYDESSYESDEYNEDDYDYISDYGYGYDYDYEYDKDKGKSYDSDYYEYESEPSKNDKVSKRSFSYMNSQYRKRADQPSKFNKNYRYKERDGYQDKEKNSQYYKKRMNAKSYKDYKDSSSQKNKKIEKDSPTNSEKNQNQKDEPPTQNNFVHEPSEVDHEHSYIVAVCGIPPQVNTIGHILKEFNRFGLIHGIQVISEQKMALIEFSELEAAYRAVNSRHHFFHNTTVKVDYAIQIDQQLLDPIAEKIKQKRIISEKKRQEKIQKKQERLLKKQQDMESRKNALEQAAAMAAAAINSPFLNTNIQIPTTNDQNESNLSGDSTILLETDEQLLLEALAKKIAEYESLDVCDRKEQLKKDIFDLSTYFDIIS</sequence>
<keyword evidence="1" id="KW-0694">RNA-binding</keyword>